<reference evidence="2 3" key="1">
    <citation type="submission" date="2018-10" db="EMBL/GenBank/DDBJ databases">
        <title>Sequencing the genomes of 1000 actinobacteria strains.</title>
        <authorList>
            <person name="Klenk H.-P."/>
        </authorList>
    </citation>
    <scope>NUCLEOTIDE SEQUENCE [LARGE SCALE GENOMIC DNA]</scope>
    <source>
        <strain evidence="2 3">DSM 44267</strain>
    </source>
</reference>
<reference evidence="1 4" key="2">
    <citation type="submission" date="2020-08" db="EMBL/GenBank/DDBJ databases">
        <title>Genomic Encyclopedia of Type Strains, Phase IV (KMG-V): Genome sequencing to study the core and pangenomes of soil and plant-associated prokaryotes.</title>
        <authorList>
            <person name="Whitman W."/>
        </authorList>
    </citation>
    <scope>NUCLEOTIDE SEQUENCE [LARGE SCALE GENOMIC DNA]</scope>
    <source>
        <strain evidence="1 4">B3ACCR2</strain>
    </source>
</reference>
<dbReference type="EMBL" id="RBXT01000001">
    <property type="protein sequence ID" value="RKT79079.1"/>
    <property type="molecule type" value="Genomic_DNA"/>
</dbReference>
<dbReference type="RefSeq" id="WP_121033718.1">
    <property type="nucleotide sequence ID" value="NZ_JACHVT010000003.1"/>
</dbReference>
<dbReference type="EMBL" id="JACHVT010000003">
    <property type="protein sequence ID" value="MBB2986323.1"/>
    <property type="molecule type" value="Genomic_DNA"/>
</dbReference>
<accession>A0A495Y0G3</accession>
<dbReference type="AlphaFoldDB" id="A0A495Y0G3"/>
<sequence>MVTAELAVALPAVVLVLATCLLGLGAVVDQVRCTEAARVAARAAARGDEAGRVRSLAVSAAPPGARISVSAGGDEAVVRVEVESGGWGLLPSFSVSSTARVPVERSAEQAGAP</sequence>
<evidence type="ECO:0000313" key="3">
    <source>
        <dbReference type="Proteomes" id="UP000278440"/>
    </source>
</evidence>
<organism evidence="2 3">
    <name type="scientific">Terracoccus luteus</name>
    <dbReference type="NCBI Taxonomy" id="53356"/>
    <lineage>
        <taxon>Bacteria</taxon>
        <taxon>Bacillati</taxon>
        <taxon>Actinomycetota</taxon>
        <taxon>Actinomycetes</taxon>
        <taxon>Micrococcales</taxon>
        <taxon>Intrasporangiaceae</taxon>
        <taxon>Terracoccus</taxon>
    </lineage>
</organism>
<dbReference type="Proteomes" id="UP000590811">
    <property type="component" value="Unassembled WGS sequence"/>
</dbReference>
<comment type="caution">
    <text evidence="2">The sequence shown here is derived from an EMBL/GenBank/DDBJ whole genome shotgun (WGS) entry which is preliminary data.</text>
</comment>
<proteinExistence type="predicted"/>
<dbReference type="NCBIfam" id="NF041390">
    <property type="entry name" value="TadE_Rv3655c"/>
    <property type="match status" value="1"/>
</dbReference>
<dbReference type="Proteomes" id="UP000278440">
    <property type="component" value="Unassembled WGS sequence"/>
</dbReference>
<evidence type="ECO:0000313" key="2">
    <source>
        <dbReference type="EMBL" id="RKT79079.1"/>
    </source>
</evidence>
<evidence type="ECO:0000313" key="1">
    <source>
        <dbReference type="EMBL" id="MBB2986323.1"/>
    </source>
</evidence>
<keyword evidence="3" id="KW-1185">Reference proteome</keyword>
<dbReference type="InterPro" id="IPR049790">
    <property type="entry name" value="Rv3655c/TadE"/>
</dbReference>
<gene>
    <name evidence="2" type="ORF">DFJ68_2534</name>
    <name evidence="1" type="ORF">FHW14_001477</name>
</gene>
<name>A0A495Y0G3_9MICO</name>
<evidence type="ECO:0008006" key="5">
    <source>
        <dbReference type="Google" id="ProtNLM"/>
    </source>
</evidence>
<evidence type="ECO:0000313" key="4">
    <source>
        <dbReference type="Proteomes" id="UP000590811"/>
    </source>
</evidence>
<protein>
    <recommendedName>
        <fullName evidence="5">TadE-like protein</fullName>
    </recommendedName>
</protein>